<feature type="domain" description="UPAR/Ly6" evidence="11">
    <location>
        <begin position="40"/>
        <end position="121"/>
    </location>
</feature>
<dbReference type="Pfam" id="PF00021">
    <property type="entry name" value="UPAR_LY6"/>
    <property type="match status" value="1"/>
</dbReference>
<dbReference type="InterPro" id="IPR016054">
    <property type="entry name" value="LY6_UPA_recep-like"/>
</dbReference>
<dbReference type="GO" id="GO:0005886">
    <property type="term" value="C:plasma membrane"/>
    <property type="evidence" value="ECO:0007669"/>
    <property type="project" value="UniProtKB-SubCell"/>
</dbReference>
<reference evidence="12" key="3">
    <citation type="submission" date="2025-09" db="UniProtKB">
        <authorList>
            <consortium name="Ensembl"/>
        </authorList>
    </citation>
    <scope>IDENTIFICATION</scope>
</reference>
<feature type="chain" id="PRO_5018320182" description="UPAR/Ly6 domain-containing protein" evidence="10">
    <location>
        <begin position="20"/>
        <end position="150"/>
    </location>
</feature>
<comment type="subcellular location">
    <subcellularLocation>
        <location evidence="1">Cell membrane</location>
        <topology evidence="1">Lipid-anchor</topology>
        <topology evidence="1">GPI-anchor</topology>
    </subcellularLocation>
</comment>
<keyword evidence="3" id="KW-0336">GPI-anchor</keyword>
<accession>A0A3P8RRP6</accession>
<evidence type="ECO:0000256" key="6">
    <source>
        <dbReference type="ARBA" id="ARBA00023157"/>
    </source>
</evidence>
<dbReference type="OMA" id="YTTETNC"/>
<dbReference type="Proteomes" id="UP000265080">
    <property type="component" value="Chromosome 7"/>
</dbReference>
<dbReference type="Gene3D" id="2.10.60.10">
    <property type="entry name" value="CD59"/>
    <property type="match status" value="1"/>
</dbReference>
<dbReference type="PANTHER" id="PTHR47613:SF1">
    <property type="entry name" value="SPERM ACROSOME MEMBRANE-ASSOCIATED PROTEIN 4"/>
    <property type="match status" value="1"/>
</dbReference>
<dbReference type="GO" id="GO:0035036">
    <property type="term" value="P:sperm-egg recognition"/>
    <property type="evidence" value="ECO:0007669"/>
    <property type="project" value="TreeGrafter"/>
</dbReference>
<organism evidence="12 13">
    <name type="scientific">Amphiprion percula</name>
    <name type="common">Orange clownfish</name>
    <name type="synonym">Lutjanus percula</name>
    <dbReference type="NCBI Taxonomy" id="161767"/>
    <lineage>
        <taxon>Eukaryota</taxon>
        <taxon>Metazoa</taxon>
        <taxon>Chordata</taxon>
        <taxon>Craniata</taxon>
        <taxon>Vertebrata</taxon>
        <taxon>Euteleostomi</taxon>
        <taxon>Actinopterygii</taxon>
        <taxon>Neopterygii</taxon>
        <taxon>Teleostei</taxon>
        <taxon>Neoteleostei</taxon>
        <taxon>Acanthomorphata</taxon>
        <taxon>Ovalentaria</taxon>
        <taxon>Pomacentridae</taxon>
        <taxon>Amphiprion</taxon>
    </lineage>
</organism>
<evidence type="ECO:0000256" key="4">
    <source>
        <dbReference type="ARBA" id="ARBA00022729"/>
    </source>
</evidence>
<keyword evidence="2" id="KW-1003">Cell membrane</keyword>
<evidence type="ECO:0000256" key="3">
    <source>
        <dbReference type="ARBA" id="ARBA00022622"/>
    </source>
</evidence>
<dbReference type="InterPro" id="IPR046354">
    <property type="entry name" value="SPACA4/Bouncer"/>
</dbReference>
<keyword evidence="6" id="KW-1015">Disulfide bond</keyword>
<comment type="similarity">
    <text evidence="9">Belongs to the SPACA4/bouncer family.</text>
</comment>
<evidence type="ECO:0000259" key="11">
    <source>
        <dbReference type="Pfam" id="PF00021"/>
    </source>
</evidence>
<evidence type="ECO:0000256" key="10">
    <source>
        <dbReference type="SAM" id="SignalP"/>
    </source>
</evidence>
<name>A0A3P8RRP6_AMPPE</name>
<protein>
    <recommendedName>
        <fullName evidence="11">UPAR/Ly6 domain-containing protein</fullName>
    </recommendedName>
</protein>
<evidence type="ECO:0000256" key="7">
    <source>
        <dbReference type="ARBA" id="ARBA00023180"/>
    </source>
</evidence>
<evidence type="ECO:0000313" key="12">
    <source>
        <dbReference type="Ensembl" id="ENSAPEP00000002786.1"/>
    </source>
</evidence>
<evidence type="ECO:0000256" key="8">
    <source>
        <dbReference type="ARBA" id="ARBA00023288"/>
    </source>
</evidence>
<dbReference type="InterPro" id="IPR045860">
    <property type="entry name" value="Snake_toxin-like_sf"/>
</dbReference>
<keyword evidence="8" id="KW-0449">Lipoprotein</keyword>
<dbReference type="GeneTree" id="ENSGT00510000049347"/>
<evidence type="ECO:0000256" key="2">
    <source>
        <dbReference type="ARBA" id="ARBA00022475"/>
    </source>
</evidence>
<keyword evidence="7" id="KW-0325">Glycoprotein</keyword>
<sequence>MKGLISCVFAVMMLTSVYGEEEEQPEQLMESVGFEQEQLSLECFRCDLGFWDACYTTKTNCSAGELCFTGRGRAANSLDVKTLGCVKAEECGVETAVELFSNNTIFVMTKHCCDTPFCNSAHKLPIYALLYFTAAFLTTWHISEASTGLL</sequence>
<dbReference type="PANTHER" id="PTHR47613">
    <property type="entry name" value="SPERM ACROSOME MEMBRANE-ASSOCIATED PROTEIN 4"/>
    <property type="match status" value="1"/>
</dbReference>
<dbReference type="GO" id="GO:0098552">
    <property type="term" value="C:side of membrane"/>
    <property type="evidence" value="ECO:0007669"/>
    <property type="project" value="UniProtKB-KW"/>
</dbReference>
<dbReference type="STRING" id="161767.ENSAPEP00000002786"/>
<evidence type="ECO:0000256" key="9">
    <source>
        <dbReference type="ARBA" id="ARBA00029446"/>
    </source>
</evidence>
<proteinExistence type="inferred from homology"/>
<dbReference type="AlphaFoldDB" id="A0A3P8RRP6"/>
<evidence type="ECO:0000256" key="1">
    <source>
        <dbReference type="ARBA" id="ARBA00004609"/>
    </source>
</evidence>
<feature type="signal peptide" evidence="10">
    <location>
        <begin position="1"/>
        <end position="19"/>
    </location>
</feature>
<keyword evidence="5" id="KW-0472">Membrane</keyword>
<dbReference type="Ensembl" id="ENSAPET00000002850.1">
    <property type="protein sequence ID" value="ENSAPEP00000002786.1"/>
    <property type="gene ID" value="ENSAPEG00000002026.1"/>
</dbReference>
<evidence type="ECO:0000313" key="13">
    <source>
        <dbReference type="Proteomes" id="UP000265080"/>
    </source>
</evidence>
<keyword evidence="13" id="KW-1185">Reference proteome</keyword>
<reference evidence="12 13" key="1">
    <citation type="submission" date="2018-03" db="EMBL/GenBank/DDBJ databases">
        <title>Finding Nemo's genes: A chromosome-scale reference assembly of the genome of the orange clownfish Amphiprion percula.</title>
        <authorList>
            <person name="Lehmann R."/>
        </authorList>
    </citation>
    <scope>NUCLEOTIDE SEQUENCE</scope>
</reference>
<keyword evidence="4 10" id="KW-0732">Signal</keyword>
<dbReference type="SUPFAM" id="SSF57302">
    <property type="entry name" value="Snake toxin-like"/>
    <property type="match status" value="1"/>
</dbReference>
<reference evidence="12" key="2">
    <citation type="submission" date="2025-08" db="UniProtKB">
        <authorList>
            <consortium name="Ensembl"/>
        </authorList>
    </citation>
    <scope>IDENTIFICATION</scope>
</reference>
<evidence type="ECO:0000256" key="5">
    <source>
        <dbReference type="ARBA" id="ARBA00023136"/>
    </source>
</evidence>